<keyword evidence="3" id="KW-1185">Reference proteome</keyword>
<dbReference type="AlphaFoldDB" id="A0A6B0GHS8"/>
<name>A0A6B0GHS8_9EURY</name>
<gene>
    <name evidence="2" type="ORF">GQS65_06580</name>
</gene>
<evidence type="ECO:0008006" key="4">
    <source>
        <dbReference type="Google" id="ProtNLM"/>
    </source>
</evidence>
<dbReference type="Proteomes" id="UP000451471">
    <property type="component" value="Unassembled WGS sequence"/>
</dbReference>
<dbReference type="EMBL" id="WSZK01000015">
    <property type="protein sequence ID" value="MWG34160.1"/>
    <property type="molecule type" value="Genomic_DNA"/>
</dbReference>
<feature type="transmembrane region" description="Helical" evidence="1">
    <location>
        <begin position="21"/>
        <end position="40"/>
    </location>
</feature>
<sequence length="77" mass="7653">MANLDKATTAQMPYGLGTVDLASLSGLMTVFAIILGFVVFHATSAVGANIGNSALDTAGQYLPNGNPAQAGDGPEGV</sequence>
<keyword evidence="1" id="KW-1133">Transmembrane helix</keyword>
<comment type="caution">
    <text evidence="2">The sequence shown here is derived from an EMBL/GenBank/DDBJ whole genome shotgun (WGS) entry which is preliminary data.</text>
</comment>
<evidence type="ECO:0000313" key="3">
    <source>
        <dbReference type="Proteomes" id="UP000451471"/>
    </source>
</evidence>
<keyword evidence="1" id="KW-0472">Membrane</keyword>
<evidence type="ECO:0000256" key="1">
    <source>
        <dbReference type="SAM" id="Phobius"/>
    </source>
</evidence>
<keyword evidence="1" id="KW-0812">Transmembrane</keyword>
<dbReference type="RefSeq" id="WP_158203879.1">
    <property type="nucleotide sequence ID" value="NZ_WSZK01000015.1"/>
</dbReference>
<reference evidence="2 3" key="1">
    <citation type="submission" date="2019-12" db="EMBL/GenBank/DDBJ databases">
        <title>Halocatena pleomorpha gen. nov. sp. nov., an extremely halophilic archaeon of family Halobacteriaceae isolated from saltpan soil.</title>
        <authorList>
            <person name="Pal Y."/>
            <person name="Verma A."/>
            <person name="Krishnamurthi S."/>
            <person name="Kumar P."/>
        </authorList>
    </citation>
    <scope>NUCLEOTIDE SEQUENCE [LARGE SCALE GENOMIC DNA]</scope>
    <source>
        <strain evidence="2 3">JCM 16495</strain>
    </source>
</reference>
<organism evidence="2 3">
    <name type="scientific">Halomarina oriensis</name>
    <dbReference type="NCBI Taxonomy" id="671145"/>
    <lineage>
        <taxon>Archaea</taxon>
        <taxon>Methanobacteriati</taxon>
        <taxon>Methanobacteriota</taxon>
        <taxon>Stenosarchaea group</taxon>
        <taxon>Halobacteria</taxon>
        <taxon>Halobacteriales</taxon>
        <taxon>Natronomonadaceae</taxon>
        <taxon>Halomarina</taxon>
    </lineage>
</organism>
<evidence type="ECO:0000313" key="2">
    <source>
        <dbReference type="EMBL" id="MWG34160.1"/>
    </source>
</evidence>
<accession>A0A6B0GHS8</accession>
<proteinExistence type="predicted"/>
<protein>
    <recommendedName>
        <fullName evidence="4">Pilus assembly protein</fullName>
    </recommendedName>
</protein>